<dbReference type="GO" id="GO:0000225">
    <property type="term" value="F:N-acetylglucosaminylphosphatidylinositol deacetylase activity"/>
    <property type="evidence" value="ECO:0007669"/>
    <property type="project" value="UniProtKB-EC"/>
</dbReference>
<gene>
    <name evidence="4" type="ORF">PhCBS80983_g03882</name>
</gene>
<dbReference type="EC" id="3.5.1.89" evidence="2"/>
<dbReference type="GO" id="GO:0016020">
    <property type="term" value="C:membrane"/>
    <property type="evidence" value="ECO:0007669"/>
    <property type="project" value="GOC"/>
</dbReference>
<accession>A0A507E258</accession>
<reference evidence="4 5" key="1">
    <citation type="journal article" date="2019" name="Sci. Rep.">
        <title>Comparative genomics of chytrid fungi reveal insights into the obligate biotrophic and pathogenic lifestyle of Synchytrium endobioticum.</title>
        <authorList>
            <person name="van de Vossenberg B.T.L.H."/>
            <person name="Warris S."/>
            <person name="Nguyen H.D.T."/>
            <person name="van Gent-Pelzer M.P.E."/>
            <person name="Joly D.L."/>
            <person name="van de Geest H.C."/>
            <person name="Bonants P.J.M."/>
            <person name="Smith D.S."/>
            <person name="Levesque C.A."/>
            <person name="van der Lee T.A.J."/>
        </authorList>
    </citation>
    <scope>NUCLEOTIDE SEQUENCE [LARGE SCALE GENOMIC DNA]</scope>
    <source>
        <strain evidence="4 5">CBS 809.83</strain>
    </source>
</reference>
<feature type="transmembrane region" description="Helical" evidence="3">
    <location>
        <begin position="42"/>
        <end position="61"/>
    </location>
</feature>
<proteinExistence type="inferred from homology"/>
<dbReference type="InterPro" id="IPR024078">
    <property type="entry name" value="LmbE-like_dom_sf"/>
</dbReference>
<dbReference type="InterPro" id="IPR003737">
    <property type="entry name" value="GlcNAc_PI_deacetylase-related"/>
</dbReference>
<keyword evidence="3" id="KW-0812">Transmembrane</keyword>
<comment type="similarity">
    <text evidence="1">Belongs to the PIGL family.</text>
</comment>
<dbReference type="PANTHER" id="PTHR12993:SF11">
    <property type="entry name" value="N-ACETYLGLUCOSAMINYL-PHOSPHATIDYLINOSITOL DE-N-ACETYLASE"/>
    <property type="match status" value="1"/>
</dbReference>
<organism evidence="4 5">
    <name type="scientific">Powellomyces hirtus</name>
    <dbReference type="NCBI Taxonomy" id="109895"/>
    <lineage>
        <taxon>Eukaryota</taxon>
        <taxon>Fungi</taxon>
        <taxon>Fungi incertae sedis</taxon>
        <taxon>Chytridiomycota</taxon>
        <taxon>Chytridiomycota incertae sedis</taxon>
        <taxon>Chytridiomycetes</taxon>
        <taxon>Spizellomycetales</taxon>
        <taxon>Powellomycetaceae</taxon>
        <taxon>Powellomyces</taxon>
    </lineage>
</organism>
<comment type="caution">
    <text evidence="4">The sequence shown here is derived from an EMBL/GenBank/DDBJ whole genome shotgun (WGS) entry which is preliminary data.</text>
</comment>
<dbReference type="GO" id="GO:0005783">
    <property type="term" value="C:endoplasmic reticulum"/>
    <property type="evidence" value="ECO:0007669"/>
    <property type="project" value="TreeGrafter"/>
</dbReference>
<dbReference type="STRING" id="109895.A0A507E258"/>
<dbReference type="EMBL" id="QEAQ01000053">
    <property type="protein sequence ID" value="TPX57395.1"/>
    <property type="molecule type" value="Genomic_DNA"/>
</dbReference>
<dbReference type="Pfam" id="PF02585">
    <property type="entry name" value="PIG-L"/>
    <property type="match status" value="1"/>
</dbReference>
<dbReference type="UniPathway" id="UPA00196"/>
<dbReference type="PANTHER" id="PTHR12993">
    <property type="entry name" value="N-ACETYLGLUCOSAMINYL-PHOSPHATIDYLINOSITOL DE-N-ACETYLASE-RELATED"/>
    <property type="match status" value="1"/>
</dbReference>
<dbReference type="GO" id="GO:0006506">
    <property type="term" value="P:GPI anchor biosynthetic process"/>
    <property type="evidence" value="ECO:0007669"/>
    <property type="project" value="UniProtKB-UniPathway"/>
</dbReference>
<dbReference type="Proteomes" id="UP000318582">
    <property type="component" value="Unassembled WGS sequence"/>
</dbReference>
<keyword evidence="3" id="KW-0472">Membrane</keyword>
<evidence type="ECO:0000256" key="3">
    <source>
        <dbReference type="SAM" id="Phobius"/>
    </source>
</evidence>
<evidence type="ECO:0000256" key="2">
    <source>
        <dbReference type="ARBA" id="ARBA00012176"/>
    </source>
</evidence>
<protein>
    <recommendedName>
        <fullName evidence="2">N-acetylglucosaminylphosphatidylinositol deacetylase</fullName>
        <ecNumber evidence="2">3.5.1.89</ecNumber>
    </recommendedName>
</protein>
<name>A0A507E258_9FUNG</name>
<evidence type="ECO:0000313" key="4">
    <source>
        <dbReference type="EMBL" id="TPX57395.1"/>
    </source>
</evidence>
<dbReference type="SUPFAM" id="SSF102588">
    <property type="entry name" value="LmbE-like"/>
    <property type="match status" value="1"/>
</dbReference>
<keyword evidence="3" id="KW-1133">Transmembrane helix</keyword>
<dbReference type="Gene3D" id="3.40.50.10320">
    <property type="entry name" value="LmbE-like"/>
    <property type="match status" value="1"/>
</dbReference>
<sequence length="302" mass="34278">MPSDIRYSPLLQKPTSRLPVVLRPLLRLIVTFLKLYYRHRILLTVLTFLPPLLFLPILHISSRSKTLVPTPFHVTRRPLLVVAHPDDECLFFSPAVLGAARTPLHDVDPAVLVLSNGNNYGIGDVRVGELRGSCEELGVREELCTVMNVPELQDNPKEWWPAEKIAEIVKKHAEEIGADLIITFDSGGISGHINHKSVFLGLQHLVRTHPTTTPPTYASTTVSLPRKYSSLLDLTFTALPFLPRLLLTGTENTDRALFVADWSMYKAARRAFGRHASQLSWDRYFYMVLSRYMMMNDLERVR</sequence>
<evidence type="ECO:0000256" key="1">
    <source>
        <dbReference type="ARBA" id="ARBA00006066"/>
    </source>
</evidence>
<dbReference type="AlphaFoldDB" id="A0A507E258"/>
<evidence type="ECO:0000313" key="5">
    <source>
        <dbReference type="Proteomes" id="UP000318582"/>
    </source>
</evidence>
<keyword evidence="5" id="KW-1185">Reference proteome</keyword>